<protein>
    <submittedName>
        <fullName evidence="3">Aste57867_6591 protein</fullName>
    </submittedName>
</protein>
<reference evidence="2" key="2">
    <citation type="submission" date="2019-06" db="EMBL/GenBank/DDBJ databases">
        <title>Genomics analysis of Aphanomyces spp. identifies a new class of oomycete effector associated with host adaptation.</title>
        <authorList>
            <person name="Gaulin E."/>
        </authorList>
    </citation>
    <scope>NUCLEOTIDE SEQUENCE</scope>
    <source>
        <strain evidence="2">CBS 578.67</strain>
    </source>
</reference>
<dbReference type="OrthoDB" id="425534at2759"/>
<dbReference type="Proteomes" id="UP000332933">
    <property type="component" value="Unassembled WGS sequence"/>
</dbReference>
<organism evidence="3 4">
    <name type="scientific">Aphanomyces stellatus</name>
    <dbReference type="NCBI Taxonomy" id="120398"/>
    <lineage>
        <taxon>Eukaryota</taxon>
        <taxon>Sar</taxon>
        <taxon>Stramenopiles</taxon>
        <taxon>Oomycota</taxon>
        <taxon>Saprolegniomycetes</taxon>
        <taxon>Saprolegniales</taxon>
        <taxon>Verrucalvaceae</taxon>
        <taxon>Aphanomyces</taxon>
    </lineage>
</organism>
<gene>
    <name evidence="3" type="primary">Aste57867_6591</name>
    <name evidence="2" type="ORF">As57867_006574</name>
    <name evidence="3" type="ORF">ASTE57867_6591</name>
</gene>
<keyword evidence="4" id="KW-1185">Reference proteome</keyword>
<reference evidence="3 4" key="1">
    <citation type="submission" date="2019-03" db="EMBL/GenBank/DDBJ databases">
        <authorList>
            <person name="Gaulin E."/>
            <person name="Dumas B."/>
        </authorList>
    </citation>
    <scope>NUCLEOTIDE SEQUENCE [LARGE SCALE GENOMIC DNA]</scope>
    <source>
        <strain evidence="3">CBS 568.67</strain>
    </source>
</reference>
<keyword evidence="1" id="KW-0732">Signal</keyword>
<evidence type="ECO:0000313" key="2">
    <source>
        <dbReference type="EMBL" id="KAF0707545.1"/>
    </source>
</evidence>
<dbReference type="InterPro" id="IPR029058">
    <property type="entry name" value="AB_hydrolase_fold"/>
</dbReference>
<sequence>MKLAATLVLVTLSTHLGMLSAQKINGWYPCSQQTFASPTTATPGISLSPPGSIESIFGSTLDVSTTLPTNATFAVECAEVTMPLCHDGICKDATNGTVTIFLKRKRSTKPATKSIWLLQGGPGASSVGLEPIMASLNAMPALGGAVDVYTMDHRGTGRSSRLTCSAAQVETSGSPSKGEITVDNFATCAQDISTKLGDNGDGTIFPIPFIIDKFLNGLTRLDVGGVFNDECGH</sequence>
<dbReference type="EMBL" id="VJMH01002842">
    <property type="protein sequence ID" value="KAF0707545.1"/>
    <property type="molecule type" value="Genomic_DNA"/>
</dbReference>
<evidence type="ECO:0000256" key="1">
    <source>
        <dbReference type="SAM" id="SignalP"/>
    </source>
</evidence>
<evidence type="ECO:0000313" key="4">
    <source>
        <dbReference type="Proteomes" id="UP000332933"/>
    </source>
</evidence>
<name>A0A485KHV6_9STRA</name>
<accession>A0A485KHV6</accession>
<dbReference type="SUPFAM" id="SSF53474">
    <property type="entry name" value="alpha/beta-Hydrolases"/>
    <property type="match status" value="1"/>
</dbReference>
<dbReference type="Gene3D" id="3.40.50.1820">
    <property type="entry name" value="alpha/beta hydrolase"/>
    <property type="match status" value="1"/>
</dbReference>
<dbReference type="EMBL" id="CAADRA010002845">
    <property type="protein sequence ID" value="VFT83571.1"/>
    <property type="molecule type" value="Genomic_DNA"/>
</dbReference>
<feature type="chain" id="PRO_5036355416" evidence="1">
    <location>
        <begin position="22"/>
        <end position="233"/>
    </location>
</feature>
<evidence type="ECO:0000313" key="3">
    <source>
        <dbReference type="EMBL" id="VFT83571.1"/>
    </source>
</evidence>
<feature type="signal peptide" evidence="1">
    <location>
        <begin position="1"/>
        <end position="21"/>
    </location>
</feature>
<proteinExistence type="predicted"/>
<dbReference type="AlphaFoldDB" id="A0A485KHV6"/>